<dbReference type="Pfam" id="PF08241">
    <property type="entry name" value="Methyltransf_11"/>
    <property type="match status" value="1"/>
</dbReference>
<comment type="similarity">
    <text evidence="1">Belongs to the methyltransferase superfamily.</text>
</comment>
<comment type="caution">
    <text evidence="5">The sequence shown here is derived from an EMBL/GenBank/DDBJ whole genome shotgun (WGS) entry which is preliminary data.</text>
</comment>
<dbReference type="GO" id="GO:0032259">
    <property type="term" value="P:methylation"/>
    <property type="evidence" value="ECO:0007669"/>
    <property type="project" value="UniProtKB-KW"/>
</dbReference>
<keyword evidence="6" id="KW-1185">Reference proteome</keyword>
<accession>A0ABV7AW37</accession>
<proteinExistence type="inferred from homology"/>
<evidence type="ECO:0000313" key="5">
    <source>
        <dbReference type="EMBL" id="MFC2973060.1"/>
    </source>
</evidence>
<keyword evidence="3 5" id="KW-0808">Transferase</keyword>
<dbReference type="GO" id="GO:0008168">
    <property type="term" value="F:methyltransferase activity"/>
    <property type="evidence" value="ECO:0007669"/>
    <property type="project" value="UniProtKB-KW"/>
</dbReference>
<dbReference type="PANTHER" id="PTHR44942:SF4">
    <property type="entry name" value="METHYLTRANSFERASE TYPE 11 DOMAIN-CONTAINING PROTEIN"/>
    <property type="match status" value="1"/>
</dbReference>
<feature type="domain" description="Methyltransferase type 11" evidence="4">
    <location>
        <begin position="41"/>
        <end position="132"/>
    </location>
</feature>
<evidence type="ECO:0000256" key="3">
    <source>
        <dbReference type="ARBA" id="ARBA00022679"/>
    </source>
</evidence>
<dbReference type="InterPro" id="IPR029063">
    <property type="entry name" value="SAM-dependent_MTases_sf"/>
</dbReference>
<name>A0ABV7AW37_9GAMM</name>
<dbReference type="InterPro" id="IPR051052">
    <property type="entry name" value="Diverse_substrate_MTase"/>
</dbReference>
<organism evidence="5 6">
    <name type="scientific">Azotobacter bryophylli</name>
    <dbReference type="NCBI Taxonomy" id="1986537"/>
    <lineage>
        <taxon>Bacteria</taxon>
        <taxon>Pseudomonadati</taxon>
        <taxon>Pseudomonadota</taxon>
        <taxon>Gammaproteobacteria</taxon>
        <taxon>Pseudomonadales</taxon>
        <taxon>Pseudomonadaceae</taxon>
        <taxon>Azotobacter</taxon>
    </lineage>
</organism>
<evidence type="ECO:0000256" key="1">
    <source>
        <dbReference type="ARBA" id="ARBA00008361"/>
    </source>
</evidence>
<dbReference type="Gene3D" id="3.40.50.150">
    <property type="entry name" value="Vaccinia Virus protein VP39"/>
    <property type="match status" value="1"/>
</dbReference>
<dbReference type="Proteomes" id="UP001595457">
    <property type="component" value="Unassembled WGS sequence"/>
</dbReference>
<dbReference type="RefSeq" id="WP_377814722.1">
    <property type="nucleotide sequence ID" value="NZ_JBHRSJ010000023.1"/>
</dbReference>
<reference evidence="6" key="1">
    <citation type="journal article" date="2019" name="Int. J. Syst. Evol. Microbiol.">
        <title>The Global Catalogue of Microorganisms (GCM) 10K type strain sequencing project: providing services to taxonomists for standard genome sequencing and annotation.</title>
        <authorList>
            <consortium name="The Broad Institute Genomics Platform"/>
            <consortium name="The Broad Institute Genome Sequencing Center for Infectious Disease"/>
            <person name="Wu L."/>
            <person name="Ma J."/>
        </authorList>
    </citation>
    <scope>NUCLEOTIDE SEQUENCE [LARGE SCALE GENOMIC DNA]</scope>
    <source>
        <strain evidence="6">KCTC 62195</strain>
    </source>
</reference>
<dbReference type="CDD" id="cd02440">
    <property type="entry name" value="AdoMet_MTases"/>
    <property type="match status" value="1"/>
</dbReference>
<keyword evidence="2 5" id="KW-0489">Methyltransferase</keyword>
<dbReference type="EMBL" id="JBHRSJ010000023">
    <property type="protein sequence ID" value="MFC2973060.1"/>
    <property type="molecule type" value="Genomic_DNA"/>
</dbReference>
<evidence type="ECO:0000256" key="2">
    <source>
        <dbReference type="ARBA" id="ARBA00022603"/>
    </source>
</evidence>
<gene>
    <name evidence="5" type="ORF">ACFOJE_12650</name>
</gene>
<sequence>MDSSERFTGRVAAYDRGRPRYPRALIDRLCRGLAESAVVADIGAGTGLLGEPFVERGHPLHAVEPNAAMREAAARRFAGQPGVLIRNGRAEATGLASASVGLIVVGQAFHWFDRAATRREFLRILRPGGQIALVWNDRLSDSSDFMRGYEALLREYGTDYAQVEHRNLHPAVLAHFFGPEGCRLLAFANPLEYDWEALLARLHSTSYVPGPDEPGYLSLREGLRALFERHQQGGRVRFDYETLAYLGTPS</sequence>
<evidence type="ECO:0000259" key="4">
    <source>
        <dbReference type="Pfam" id="PF08241"/>
    </source>
</evidence>
<protein>
    <submittedName>
        <fullName evidence="5">Class I SAM-dependent methyltransferase</fullName>
        <ecNumber evidence="5">2.1.1.-</ecNumber>
    </submittedName>
</protein>
<dbReference type="InterPro" id="IPR013216">
    <property type="entry name" value="Methyltransf_11"/>
</dbReference>
<dbReference type="SUPFAM" id="SSF53335">
    <property type="entry name" value="S-adenosyl-L-methionine-dependent methyltransferases"/>
    <property type="match status" value="1"/>
</dbReference>
<dbReference type="PANTHER" id="PTHR44942">
    <property type="entry name" value="METHYLTRANSF_11 DOMAIN-CONTAINING PROTEIN"/>
    <property type="match status" value="1"/>
</dbReference>
<evidence type="ECO:0000313" key="6">
    <source>
        <dbReference type="Proteomes" id="UP001595457"/>
    </source>
</evidence>
<dbReference type="EC" id="2.1.1.-" evidence="5"/>